<dbReference type="Proteomes" id="UP000274822">
    <property type="component" value="Unassembled WGS sequence"/>
</dbReference>
<evidence type="ECO:0000313" key="1">
    <source>
        <dbReference type="EMBL" id="RUS33038.1"/>
    </source>
</evidence>
<sequence>MLRGNSTENHPVSCPKQLRNINHRPRKQRHSIDRKIINASDRDHLLTFLTEEEFLSLNSIFGSAINGWKVLAPAAERCLEILTKLNSNQLQSIGRIIQIEGVRGAIKRTLYLVESTIASEEPTLDDNNVNDGKNAASVDLLEEEDCNHTDVYYISELLTGCEMLDKEIPQRNNSERGIDIAIIFLPGWHP</sequence>
<proteinExistence type="predicted"/>
<keyword evidence="2" id="KW-1185">Reference proteome</keyword>
<reference evidence="1 2" key="1">
    <citation type="journal article" date="2018" name="New Phytol.">
        <title>Phylogenomics of Endogonaceae and evolution of mycorrhizas within Mucoromycota.</title>
        <authorList>
            <person name="Chang Y."/>
            <person name="Desiro A."/>
            <person name="Na H."/>
            <person name="Sandor L."/>
            <person name="Lipzen A."/>
            <person name="Clum A."/>
            <person name="Barry K."/>
            <person name="Grigoriev I.V."/>
            <person name="Martin F.M."/>
            <person name="Stajich J.E."/>
            <person name="Smith M.E."/>
            <person name="Bonito G."/>
            <person name="Spatafora J.W."/>
        </authorList>
    </citation>
    <scope>NUCLEOTIDE SEQUENCE [LARGE SCALE GENOMIC DNA]</scope>
    <source>
        <strain evidence="1 2">AD002</strain>
    </source>
</reference>
<protein>
    <submittedName>
        <fullName evidence="1">Uncharacterized protein</fullName>
    </submittedName>
</protein>
<organism evidence="1 2">
    <name type="scientific">Jimgerdemannia flammicorona</name>
    <dbReference type="NCBI Taxonomy" id="994334"/>
    <lineage>
        <taxon>Eukaryota</taxon>
        <taxon>Fungi</taxon>
        <taxon>Fungi incertae sedis</taxon>
        <taxon>Mucoromycota</taxon>
        <taxon>Mucoromycotina</taxon>
        <taxon>Endogonomycetes</taxon>
        <taxon>Endogonales</taxon>
        <taxon>Endogonaceae</taxon>
        <taxon>Jimgerdemannia</taxon>
    </lineage>
</organism>
<gene>
    <name evidence="1" type="ORF">BC938DRAFT_473380</name>
</gene>
<evidence type="ECO:0000313" key="2">
    <source>
        <dbReference type="Proteomes" id="UP000274822"/>
    </source>
</evidence>
<comment type="caution">
    <text evidence="1">The sequence shown here is derived from an EMBL/GenBank/DDBJ whole genome shotgun (WGS) entry which is preliminary data.</text>
</comment>
<accession>A0A433QTF3</accession>
<dbReference type="AlphaFoldDB" id="A0A433QTF3"/>
<name>A0A433QTF3_9FUNG</name>
<dbReference type="EMBL" id="RBNJ01001559">
    <property type="protein sequence ID" value="RUS33038.1"/>
    <property type="molecule type" value="Genomic_DNA"/>
</dbReference>